<reference evidence="1" key="1">
    <citation type="submission" date="2023-04" db="EMBL/GenBank/DDBJ databases">
        <title>Candida boidinii NBRC 1967.</title>
        <authorList>
            <person name="Ichikawa N."/>
            <person name="Sato H."/>
            <person name="Tonouchi N."/>
        </authorList>
    </citation>
    <scope>NUCLEOTIDE SEQUENCE</scope>
    <source>
        <strain evidence="1">NBRC 1967</strain>
    </source>
</reference>
<evidence type="ECO:0000313" key="2">
    <source>
        <dbReference type="Proteomes" id="UP001165101"/>
    </source>
</evidence>
<keyword evidence="2" id="KW-1185">Reference proteome</keyword>
<gene>
    <name evidence="1" type="ORF">Cboi01_000230100</name>
</gene>
<sequence>MELESEKSKATLAELLDSNGDDGILSDSEQQQQQQDQNDKQQEDTNEIDPNFCIDCRDMPCEINCQTCNEPFCKVCFKLVHKSGSRKNHIFEQVKSHLTENENNIDENGNKIVDDNNNDDDDDDQYNQITKDDNEQDITKKLLFHIKRQANFIPLRLTSEERRLLRLLEAALNVSEYTDRVDILSYKSKTKRIVEQLKEICSILAGLVVASNLKIGQNLIQDKNFVDNENWYKTIFEIGRRYKIMNPERMRDTFGKLCYMVMDSRLPEIKEHMEFDLYKPIKTVYSYLESKKQQDNGLGLKILQDPLILDATAEIKPKGKTRTLINRQIKLKESAIEKLSSKYSSVNGFNKEELRQVLYSIGDFNSYTNSNRNPIERMIKRLEEFFINSHESNTYSLGIRFGYGGARLSHNHEKQYQYVRQSLELWSHIMREMISLWSAADEDLFSPYKYSLTSTGQGLNRVKACPTVFKKMHSILQECQSKCNGWVGSSAIHLGDHTVPNALFFLDKYTQVPRILIPVDQTLNQIDELSKDPFAKQYMESQFGSVKDLKLNILCDFFRHAFDGSGSDNFFDAGSCIDGRLTSAWNWANKISDKDYYKFFLMSGFVGFNGSEGF</sequence>
<protein>
    <submittedName>
        <fullName evidence="1">Unnamed protein product</fullName>
    </submittedName>
</protein>
<dbReference type="Proteomes" id="UP001165101">
    <property type="component" value="Unassembled WGS sequence"/>
</dbReference>
<organism evidence="1 2">
    <name type="scientific">Candida boidinii</name>
    <name type="common">Yeast</name>
    <dbReference type="NCBI Taxonomy" id="5477"/>
    <lineage>
        <taxon>Eukaryota</taxon>
        <taxon>Fungi</taxon>
        <taxon>Dikarya</taxon>
        <taxon>Ascomycota</taxon>
        <taxon>Saccharomycotina</taxon>
        <taxon>Pichiomycetes</taxon>
        <taxon>Pichiales</taxon>
        <taxon>Pichiaceae</taxon>
        <taxon>Ogataea</taxon>
        <taxon>Ogataea/Candida clade</taxon>
    </lineage>
</organism>
<evidence type="ECO:0000313" key="1">
    <source>
        <dbReference type="EMBL" id="GME91447.1"/>
    </source>
</evidence>
<comment type="caution">
    <text evidence="1">The sequence shown here is derived from an EMBL/GenBank/DDBJ whole genome shotgun (WGS) entry which is preliminary data.</text>
</comment>
<dbReference type="EMBL" id="BSXV01001011">
    <property type="protein sequence ID" value="GME91447.1"/>
    <property type="molecule type" value="Genomic_DNA"/>
</dbReference>
<name>A0ACB5TPP4_CANBO</name>
<accession>A0ACB5TPP4</accession>
<proteinExistence type="predicted"/>